<dbReference type="InterPro" id="IPR036852">
    <property type="entry name" value="Peptidase_S8/S53_dom_sf"/>
</dbReference>
<evidence type="ECO:0000256" key="1">
    <source>
        <dbReference type="ARBA" id="ARBA00011073"/>
    </source>
</evidence>
<dbReference type="InterPro" id="IPR010259">
    <property type="entry name" value="S8pro/Inhibitor_I9"/>
</dbReference>
<dbReference type="EMBL" id="KB706595">
    <property type="protein sequence ID" value="EMR66738.1"/>
    <property type="molecule type" value="Genomic_DNA"/>
</dbReference>
<dbReference type="InterPro" id="IPR015500">
    <property type="entry name" value="Peptidase_S8_subtilisin-rel"/>
</dbReference>
<dbReference type="OMA" id="HEGANAH"/>
<evidence type="ECO:0000259" key="10">
    <source>
        <dbReference type="Pfam" id="PF05922"/>
    </source>
</evidence>
<dbReference type="PROSITE" id="PS00137">
    <property type="entry name" value="SUBTILASE_HIS"/>
    <property type="match status" value="1"/>
</dbReference>
<name>M7SQI3_EUTLA</name>
<evidence type="ECO:0000313" key="12">
    <source>
        <dbReference type="Proteomes" id="UP000012174"/>
    </source>
</evidence>
<dbReference type="InterPro" id="IPR050131">
    <property type="entry name" value="Peptidase_S8_subtilisin-like"/>
</dbReference>
<dbReference type="eggNOG" id="KOG1153">
    <property type="taxonomic scope" value="Eukaryota"/>
</dbReference>
<keyword evidence="2 6" id="KW-0645">Protease</keyword>
<dbReference type="GO" id="GO:0006508">
    <property type="term" value="P:proteolysis"/>
    <property type="evidence" value="ECO:0007669"/>
    <property type="project" value="UniProtKB-KW"/>
</dbReference>
<accession>M7SQI3</accession>
<dbReference type="KEGG" id="ela:UCREL1_6253"/>
<keyword evidence="4 6" id="KW-0378">Hydrolase</keyword>
<keyword evidence="3 8" id="KW-0732">Signal</keyword>
<feature type="active site" description="Charge relay system" evidence="6">
    <location>
        <position position="196"/>
    </location>
</feature>
<evidence type="ECO:0000313" key="11">
    <source>
        <dbReference type="EMBL" id="EMR66738.1"/>
    </source>
</evidence>
<feature type="chain" id="PRO_5004084867" evidence="8">
    <location>
        <begin position="21"/>
        <end position="417"/>
    </location>
</feature>
<feature type="signal peptide" evidence="8">
    <location>
        <begin position="1"/>
        <end position="20"/>
    </location>
</feature>
<dbReference type="Gene3D" id="3.30.70.80">
    <property type="entry name" value="Peptidase S8 propeptide/proteinase inhibitor I9"/>
    <property type="match status" value="1"/>
</dbReference>
<dbReference type="GO" id="GO:0005576">
    <property type="term" value="C:extracellular region"/>
    <property type="evidence" value="ECO:0007669"/>
    <property type="project" value="UniProtKB-ARBA"/>
</dbReference>
<evidence type="ECO:0000256" key="5">
    <source>
        <dbReference type="ARBA" id="ARBA00022825"/>
    </source>
</evidence>
<dbReference type="OrthoDB" id="206201at2759"/>
<evidence type="ECO:0000256" key="6">
    <source>
        <dbReference type="PROSITE-ProRule" id="PRU01240"/>
    </source>
</evidence>
<keyword evidence="12" id="KW-1185">Reference proteome</keyword>
<evidence type="ECO:0000256" key="2">
    <source>
        <dbReference type="ARBA" id="ARBA00022670"/>
    </source>
</evidence>
<dbReference type="FunFam" id="3.40.50.200:FF:000007">
    <property type="entry name" value="Subtilisin-like serine protease"/>
    <property type="match status" value="1"/>
</dbReference>
<dbReference type="GO" id="GO:0004252">
    <property type="term" value="F:serine-type endopeptidase activity"/>
    <property type="evidence" value="ECO:0007669"/>
    <property type="project" value="UniProtKB-UniRule"/>
</dbReference>
<dbReference type="PROSITE" id="PS00136">
    <property type="entry name" value="SUBTILASE_ASP"/>
    <property type="match status" value="1"/>
</dbReference>
<dbReference type="InterPro" id="IPR034193">
    <property type="entry name" value="PCSK9_ProteinaseK-like"/>
</dbReference>
<keyword evidence="5 6" id="KW-0720">Serine protease</keyword>
<dbReference type="InterPro" id="IPR037045">
    <property type="entry name" value="S8pro/Inhibitor_I9_sf"/>
</dbReference>
<dbReference type="AlphaFoldDB" id="M7SQI3"/>
<dbReference type="InterPro" id="IPR023827">
    <property type="entry name" value="Peptidase_S8_Asp-AS"/>
</dbReference>
<dbReference type="Gene3D" id="3.40.50.200">
    <property type="entry name" value="Peptidase S8/S53 domain"/>
    <property type="match status" value="1"/>
</dbReference>
<feature type="active site" description="Charge relay system" evidence="6">
    <location>
        <position position="164"/>
    </location>
</feature>
<evidence type="ECO:0000256" key="8">
    <source>
        <dbReference type="SAM" id="SignalP"/>
    </source>
</evidence>
<dbReference type="PROSITE" id="PS00138">
    <property type="entry name" value="SUBTILASE_SER"/>
    <property type="match status" value="1"/>
</dbReference>
<evidence type="ECO:0000256" key="7">
    <source>
        <dbReference type="RuleBase" id="RU003355"/>
    </source>
</evidence>
<feature type="domain" description="Inhibitor I9" evidence="10">
    <location>
        <begin position="38"/>
        <end position="114"/>
    </location>
</feature>
<dbReference type="InterPro" id="IPR022398">
    <property type="entry name" value="Peptidase_S8_His-AS"/>
</dbReference>
<dbReference type="Proteomes" id="UP000012174">
    <property type="component" value="Unassembled WGS sequence"/>
</dbReference>
<dbReference type="PANTHER" id="PTHR43806:SF58">
    <property type="entry name" value="ALKALINE PROTEASE 1-RELATED"/>
    <property type="match status" value="1"/>
</dbReference>
<dbReference type="PROSITE" id="PS51892">
    <property type="entry name" value="SUBTILASE"/>
    <property type="match status" value="1"/>
</dbReference>
<evidence type="ECO:0000256" key="3">
    <source>
        <dbReference type="ARBA" id="ARBA00022729"/>
    </source>
</evidence>
<dbReference type="Pfam" id="PF00082">
    <property type="entry name" value="Peptidase_S8"/>
    <property type="match status" value="1"/>
</dbReference>
<evidence type="ECO:0000259" key="9">
    <source>
        <dbReference type="Pfam" id="PF00082"/>
    </source>
</evidence>
<dbReference type="PANTHER" id="PTHR43806">
    <property type="entry name" value="PEPTIDASE S8"/>
    <property type="match status" value="1"/>
</dbReference>
<dbReference type="Pfam" id="PF05922">
    <property type="entry name" value="Inhibitor_I9"/>
    <property type="match status" value="1"/>
</dbReference>
<gene>
    <name evidence="11" type="ORF">UCREL1_6253</name>
</gene>
<feature type="domain" description="Peptidase S8/S53" evidence="9">
    <location>
        <begin position="155"/>
        <end position="374"/>
    </location>
</feature>
<evidence type="ECO:0000256" key="4">
    <source>
        <dbReference type="ARBA" id="ARBA00022801"/>
    </source>
</evidence>
<dbReference type="CDD" id="cd04077">
    <property type="entry name" value="Peptidases_S8_PCSK9_ProteinaseK_like"/>
    <property type="match status" value="1"/>
</dbReference>
<protein>
    <submittedName>
        <fullName evidence="11">Putative alkaline serine protease alp1 protein</fullName>
    </submittedName>
</protein>
<sequence>MASFGSRAALLLSAVLPALAAPAPAPAALQHGSVVPGTYIVKVRPELPEAEFESQVQWVSDVHKRSLGRRDTKGLRKTFSFNGFKAYSGEFDDTTIELIKANDTVLIVEPDVVVSPLDELLTQENAEYNLAIISSQTGFSSREPVNPYTYDSIAGEGQSVYVVDTGVFVEHEEFEGRAFKGYNARPELPFTDVFGHGTHCAGTIGSKTYGVAKKANVFDVKVLDDNGAGTIENMLDGYNWVVNNATEEGKIGSSLVSMSLGWPTSQIINDAVEAAFQAGLLTVVSAGNDYGDPASKSPASAPNALTVGATDYARARAVYSNSGPLVDIWGPGNDVLSLAPEQGATAVKSGTSMSTPAVAGLVAYLRSLAGAALDTPAAATARVKGLALQGVVSDVGQSPNLFAHNGVGGNETSVSRR</sequence>
<dbReference type="InterPro" id="IPR000209">
    <property type="entry name" value="Peptidase_S8/S53_dom"/>
</dbReference>
<organism evidence="11 12">
    <name type="scientific">Eutypa lata (strain UCR-EL1)</name>
    <name type="common">Grapevine dieback disease fungus</name>
    <name type="synonym">Eutypa armeniacae</name>
    <dbReference type="NCBI Taxonomy" id="1287681"/>
    <lineage>
        <taxon>Eukaryota</taxon>
        <taxon>Fungi</taxon>
        <taxon>Dikarya</taxon>
        <taxon>Ascomycota</taxon>
        <taxon>Pezizomycotina</taxon>
        <taxon>Sordariomycetes</taxon>
        <taxon>Xylariomycetidae</taxon>
        <taxon>Xylariales</taxon>
        <taxon>Diatrypaceae</taxon>
        <taxon>Eutypa</taxon>
    </lineage>
</organism>
<feature type="active site" description="Charge relay system" evidence="6">
    <location>
        <position position="352"/>
    </location>
</feature>
<dbReference type="SUPFAM" id="SSF52743">
    <property type="entry name" value="Subtilisin-like"/>
    <property type="match status" value="1"/>
</dbReference>
<proteinExistence type="inferred from homology"/>
<dbReference type="PRINTS" id="PR00723">
    <property type="entry name" value="SUBTILISIN"/>
</dbReference>
<dbReference type="InterPro" id="IPR023828">
    <property type="entry name" value="Peptidase_S8_Ser-AS"/>
</dbReference>
<dbReference type="SUPFAM" id="SSF54897">
    <property type="entry name" value="Protease propeptides/inhibitors"/>
    <property type="match status" value="1"/>
</dbReference>
<reference evidence="12" key="1">
    <citation type="journal article" date="2013" name="Genome Announc.">
        <title>Draft genome sequence of the grapevine dieback fungus Eutypa lata UCR-EL1.</title>
        <authorList>
            <person name="Blanco-Ulate B."/>
            <person name="Rolshausen P.E."/>
            <person name="Cantu D."/>
        </authorList>
    </citation>
    <scope>NUCLEOTIDE SEQUENCE [LARGE SCALE GENOMIC DNA]</scope>
    <source>
        <strain evidence="12">UCR-EL1</strain>
    </source>
</reference>
<comment type="similarity">
    <text evidence="1 6 7">Belongs to the peptidase S8 family.</text>
</comment>
<dbReference type="HOGENOM" id="CLU_011263_1_4_1"/>